<evidence type="ECO:0000256" key="1">
    <source>
        <dbReference type="SAM" id="MobiDB-lite"/>
    </source>
</evidence>
<dbReference type="EMBL" id="JADIVZ010000004">
    <property type="protein sequence ID" value="MBF4162065.1"/>
    <property type="molecule type" value="Genomic_DNA"/>
</dbReference>
<dbReference type="SUPFAM" id="SSF82171">
    <property type="entry name" value="DPP6 N-terminal domain-like"/>
    <property type="match status" value="1"/>
</dbReference>
<evidence type="ECO:0000313" key="3">
    <source>
        <dbReference type="EMBL" id="MBF4162065.1"/>
    </source>
</evidence>
<dbReference type="Proteomes" id="UP000656804">
    <property type="component" value="Unassembled WGS sequence"/>
</dbReference>
<feature type="signal peptide" evidence="2">
    <location>
        <begin position="1"/>
        <end position="25"/>
    </location>
</feature>
<keyword evidence="2" id="KW-0732">Signal</keyword>
<dbReference type="AlphaFoldDB" id="A0A930Y683"/>
<evidence type="ECO:0000313" key="4">
    <source>
        <dbReference type="Proteomes" id="UP000656804"/>
    </source>
</evidence>
<gene>
    <name evidence="3" type="ORF">ISG29_10205</name>
</gene>
<comment type="caution">
    <text evidence="3">The sequence shown here is derived from an EMBL/GenBank/DDBJ whole genome shotgun (WGS) entry which is preliminary data.</text>
</comment>
<evidence type="ECO:0008006" key="5">
    <source>
        <dbReference type="Google" id="ProtNLM"/>
    </source>
</evidence>
<evidence type="ECO:0000256" key="2">
    <source>
        <dbReference type="SAM" id="SignalP"/>
    </source>
</evidence>
<sequence>MTLTLLAAGALVAGAMSLGGTTSVAGTDPSGPGTAVPRAHCGPGSRPETSIQGRVPQRDYDTGRAAKGYTCNTRQLAHHGSTGGFKVQRYTDAAGRTCAYYDSTLLFPTDVVGNLTTGQGVIVLDMTHPRRPRQTATLTSPAMLSPHESLLVNRRRGLLAGTLGNPATAPGILDVYDLRQDCRHPELLSSTPSALLGHESGWSRDGKTFYTASTVATLVGIDLSDPTTPQVLFAQAGVNYHGLRLSPDGNTLYAAHIGEPGPTGVADGGLAILDVSDVQARVPGAEPTVLSKLTWPNHSIPQVAEPFKRGGRDYVFEIDEFVDFFELTGIAQYPGSAVGVARIIDVTDAHRPKVVSDIHLQVHETQRRTGAQKNDPGAASPAQGYAGHYCSLPTHRRPKVAGCSMILSGLRLIDIRDVHHPREVAYFNQPMVPGSTPKPVSDGGAYAMSAPAYDRKRGQVWYTDANSGFYNVKLTNGVAKLLR</sequence>
<name>A0A930Y683_9ACTN</name>
<feature type="region of interest" description="Disordered" evidence="1">
    <location>
        <begin position="23"/>
        <end position="65"/>
    </location>
</feature>
<reference evidence="3" key="1">
    <citation type="submission" date="2020-11" db="EMBL/GenBank/DDBJ databases">
        <title>Nocardioides sp. CBS4Y-1, whole genome shotgun sequence.</title>
        <authorList>
            <person name="Tuo L."/>
        </authorList>
    </citation>
    <scope>NUCLEOTIDE SEQUENCE</scope>
    <source>
        <strain evidence="3">CBS4Y-1</strain>
    </source>
</reference>
<protein>
    <recommendedName>
        <fullName evidence="5">LVIVD repeat-containing protein</fullName>
    </recommendedName>
</protein>
<accession>A0A930Y683</accession>
<keyword evidence="4" id="KW-1185">Reference proteome</keyword>
<proteinExistence type="predicted"/>
<feature type="chain" id="PRO_5036819087" description="LVIVD repeat-containing protein" evidence="2">
    <location>
        <begin position="26"/>
        <end position="483"/>
    </location>
</feature>
<organism evidence="3 4">
    <name type="scientific">Nocardioides acrostichi</name>
    <dbReference type="NCBI Taxonomy" id="2784339"/>
    <lineage>
        <taxon>Bacteria</taxon>
        <taxon>Bacillati</taxon>
        <taxon>Actinomycetota</taxon>
        <taxon>Actinomycetes</taxon>
        <taxon>Propionibacteriales</taxon>
        <taxon>Nocardioidaceae</taxon>
        <taxon>Nocardioides</taxon>
    </lineage>
</organism>